<dbReference type="EC" id="2.7.11.1" evidence="1"/>
<protein>
    <recommendedName>
        <fullName evidence="1">non-specific serine/threonine protein kinase</fullName>
        <ecNumber evidence="1">2.7.11.1</ecNumber>
    </recommendedName>
</protein>
<dbReference type="OrthoDB" id="9762169at2"/>
<evidence type="ECO:0000256" key="4">
    <source>
        <dbReference type="ARBA" id="ARBA00022741"/>
    </source>
</evidence>
<feature type="region of interest" description="Disordered" evidence="10">
    <location>
        <begin position="272"/>
        <end position="301"/>
    </location>
</feature>
<reference evidence="12 13" key="1">
    <citation type="journal article" date="2019" name="Environ. Microbiol.">
        <title>Species interactions and distinct microbial communities in high Arctic permafrost affected cryosols are associated with the CH4 and CO2 gas fluxes.</title>
        <authorList>
            <person name="Altshuler I."/>
            <person name="Hamel J."/>
            <person name="Turney S."/>
            <person name="Magnuson E."/>
            <person name="Levesque R."/>
            <person name="Greer C."/>
            <person name="Whyte L.G."/>
        </authorList>
    </citation>
    <scope>NUCLEOTIDE SEQUENCE [LARGE SCALE GENOMIC DNA]</scope>
    <source>
        <strain evidence="12 13">S5.20</strain>
    </source>
</reference>
<dbReference type="Pfam" id="PF00069">
    <property type="entry name" value="Pkinase"/>
    <property type="match status" value="1"/>
</dbReference>
<evidence type="ECO:0000256" key="8">
    <source>
        <dbReference type="ARBA" id="ARBA00048679"/>
    </source>
</evidence>
<dbReference type="InterPro" id="IPR008271">
    <property type="entry name" value="Ser/Thr_kinase_AS"/>
</dbReference>
<evidence type="ECO:0000256" key="10">
    <source>
        <dbReference type="SAM" id="MobiDB-lite"/>
    </source>
</evidence>
<dbReference type="AlphaFoldDB" id="A0A502E6E9"/>
<dbReference type="FunFam" id="3.30.200.20:FF:000035">
    <property type="entry name" value="Serine/threonine protein kinase Stk1"/>
    <property type="match status" value="1"/>
</dbReference>
<dbReference type="InterPro" id="IPR000719">
    <property type="entry name" value="Prot_kinase_dom"/>
</dbReference>
<comment type="catalytic activity">
    <reaction evidence="8">
        <text>L-seryl-[protein] + ATP = O-phospho-L-seryl-[protein] + ADP + H(+)</text>
        <dbReference type="Rhea" id="RHEA:17989"/>
        <dbReference type="Rhea" id="RHEA-COMP:9863"/>
        <dbReference type="Rhea" id="RHEA-COMP:11604"/>
        <dbReference type="ChEBI" id="CHEBI:15378"/>
        <dbReference type="ChEBI" id="CHEBI:29999"/>
        <dbReference type="ChEBI" id="CHEBI:30616"/>
        <dbReference type="ChEBI" id="CHEBI:83421"/>
        <dbReference type="ChEBI" id="CHEBI:456216"/>
        <dbReference type="EC" id="2.7.11.1"/>
    </reaction>
</comment>
<accession>A0A502E6E9</accession>
<keyword evidence="13" id="KW-1185">Reference proteome</keyword>
<dbReference type="SMART" id="SM00220">
    <property type="entry name" value="S_TKc"/>
    <property type="match status" value="1"/>
</dbReference>
<proteinExistence type="predicted"/>
<dbReference type="PANTHER" id="PTHR43289:SF6">
    <property type="entry name" value="SERINE_THREONINE-PROTEIN KINASE NEKL-3"/>
    <property type="match status" value="1"/>
</dbReference>
<dbReference type="EMBL" id="RCZG01000010">
    <property type="protein sequence ID" value="TPG32041.1"/>
    <property type="molecule type" value="Genomic_DNA"/>
</dbReference>
<dbReference type="PROSITE" id="PS00108">
    <property type="entry name" value="PROTEIN_KINASE_ST"/>
    <property type="match status" value="1"/>
</dbReference>
<dbReference type="GO" id="GO:0005524">
    <property type="term" value="F:ATP binding"/>
    <property type="evidence" value="ECO:0007669"/>
    <property type="project" value="UniProtKB-UniRule"/>
</dbReference>
<evidence type="ECO:0000256" key="6">
    <source>
        <dbReference type="ARBA" id="ARBA00022840"/>
    </source>
</evidence>
<comment type="catalytic activity">
    <reaction evidence="7">
        <text>L-threonyl-[protein] + ATP = O-phospho-L-threonyl-[protein] + ADP + H(+)</text>
        <dbReference type="Rhea" id="RHEA:46608"/>
        <dbReference type="Rhea" id="RHEA-COMP:11060"/>
        <dbReference type="Rhea" id="RHEA-COMP:11605"/>
        <dbReference type="ChEBI" id="CHEBI:15378"/>
        <dbReference type="ChEBI" id="CHEBI:30013"/>
        <dbReference type="ChEBI" id="CHEBI:30616"/>
        <dbReference type="ChEBI" id="CHEBI:61977"/>
        <dbReference type="ChEBI" id="CHEBI:456216"/>
        <dbReference type="EC" id="2.7.11.1"/>
    </reaction>
</comment>
<evidence type="ECO:0000256" key="9">
    <source>
        <dbReference type="PROSITE-ProRule" id="PRU10141"/>
    </source>
</evidence>
<evidence type="ECO:0000256" key="5">
    <source>
        <dbReference type="ARBA" id="ARBA00022777"/>
    </source>
</evidence>
<name>A0A502E6E9_9MYCO</name>
<organism evidence="12 13">
    <name type="scientific">Mycolicibacterium hodleri</name>
    <dbReference type="NCBI Taxonomy" id="49897"/>
    <lineage>
        <taxon>Bacteria</taxon>
        <taxon>Bacillati</taxon>
        <taxon>Actinomycetota</taxon>
        <taxon>Actinomycetes</taxon>
        <taxon>Mycobacteriales</taxon>
        <taxon>Mycobacteriaceae</taxon>
        <taxon>Mycolicibacterium</taxon>
    </lineage>
</organism>
<dbReference type="GO" id="GO:0080090">
    <property type="term" value="P:regulation of primary metabolic process"/>
    <property type="evidence" value="ECO:0007669"/>
    <property type="project" value="UniProtKB-ARBA"/>
</dbReference>
<feature type="compositionally biased region" description="Pro residues" evidence="10">
    <location>
        <begin position="284"/>
        <end position="299"/>
    </location>
</feature>
<evidence type="ECO:0000259" key="11">
    <source>
        <dbReference type="PROSITE" id="PS50011"/>
    </source>
</evidence>
<evidence type="ECO:0000256" key="1">
    <source>
        <dbReference type="ARBA" id="ARBA00012513"/>
    </source>
</evidence>
<dbReference type="SUPFAM" id="SSF56112">
    <property type="entry name" value="Protein kinase-like (PK-like)"/>
    <property type="match status" value="1"/>
</dbReference>
<gene>
    <name evidence="12" type="ORF">EAH80_21245</name>
</gene>
<evidence type="ECO:0000313" key="13">
    <source>
        <dbReference type="Proteomes" id="UP000320095"/>
    </source>
</evidence>
<feature type="compositionally biased region" description="Low complexity" evidence="10">
    <location>
        <begin position="327"/>
        <end position="359"/>
    </location>
</feature>
<feature type="domain" description="Protein kinase" evidence="11">
    <location>
        <begin position="11"/>
        <end position="272"/>
    </location>
</feature>
<dbReference type="Proteomes" id="UP000320095">
    <property type="component" value="Unassembled WGS sequence"/>
</dbReference>
<dbReference type="GO" id="GO:0004674">
    <property type="term" value="F:protein serine/threonine kinase activity"/>
    <property type="evidence" value="ECO:0007669"/>
    <property type="project" value="UniProtKB-KW"/>
</dbReference>
<keyword evidence="5 12" id="KW-0418">Kinase</keyword>
<dbReference type="CDD" id="cd14014">
    <property type="entry name" value="STKc_PknB_like"/>
    <property type="match status" value="1"/>
</dbReference>
<evidence type="ECO:0000313" key="12">
    <source>
        <dbReference type="EMBL" id="TPG32041.1"/>
    </source>
</evidence>
<evidence type="ECO:0000256" key="7">
    <source>
        <dbReference type="ARBA" id="ARBA00047899"/>
    </source>
</evidence>
<dbReference type="RefSeq" id="WP_140695292.1">
    <property type="nucleotide sequence ID" value="NZ_RCZG01000010.1"/>
</dbReference>
<comment type="caution">
    <text evidence="12">The sequence shown here is derived from an EMBL/GenBank/DDBJ whole genome shotgun (WGS) entry which is preliminary data.</text>
</comment>
<feature type="region of interest" description="Disordered" evidence="10">
    <location>
        <begin position="327"/>
        <end position="388"/>
    </location>
</feature>
<dbReference type="InterPro" id="IPR011009">
    <property type="entry name" value="Kinase-like_dom_sf"/>
</dbReference>
<dbReference type="Gene3D" id="3.30.200.20">
    <property type="entry name" value="Phosphorylase Kinase, domain 1"/>
    <property type="match status" value="1"/>
</dbReference>
<keyword evidence="6 9" id="KW-0067">ATP-binding</keyword>
<evidence type="ECO:0000256" key="3">
    <source>
        <dbReference type="ARBA" id="ARBA00022679"/>
    </source>
</evidence>
<dbReference type="InterPro" id="IPR017441">
    <property type="entry name" value="Protein_kinase_ATP_BS"/>
</dbReference>
<evidence type="ECO:0000256" key="2">
    <source>
        <dbReference type="ARBA" id="ARBA00022527"/>
    </source>
</evidence>
<keyword evidence="2 12" id="KW-0723">Serine/threonine-protein kinase</keyword>
<dbReference type="PROSITE" id="PS50011">
    <property type="entry name" value="PROTEIN_KINASE_DOM"/>
    <property type="match status" value="1"/>
</dbReference>
<dbReference type="PANTHER" id="PTHR43289">
    <property type="entry name" value="MITOGEN-ACTIVATED PROTEIN KINASE KINASE KINASE 20-RELATED"/>
    <property type="match status" value="1"/>
</dbReference>
<keyword evidence="4 9" id="KW-0547">Nucleotide-binding</keyword>
<keyword evidence="3" id="KW-0808">Transferase</keyword>
<dbReference type="PROSITE" id="PS00107">
    <property type="entry name" value="PROTEIN_KINASE_ATP"/>
    <property type="match status" value="1"/>
</dbReference>
<sequence length="388" mass="40080">MADQELIGGRYELRGLLGRGGMATVHDGWDTRLHRPVAVKLLHPALSADPECRARFEFEARSAAALNHPNIVVVHDGGYDAQRGGVPYLVMERLPGRSLLEVIARGAMSPQYVRSVLSDVLAGLGVAHAAGILHRDVKPANILFGASGEAKIADFGIAKSGGTDLTRAGQMVGTMAYLSPERIAGRPASPLDDLYAVGAVGYEALTGRMPFPQTDPASLMHAILEHRLPPVTDVRPDVDSALAGVIDHAMASDLAHRFRDADGMRAALHGARPPTRVLPAPLAGAPPPMTRAVMPPPPPGRRRKILAAGAVGSALVLGLVLVIAEPASSSGPASTSTTPTTSLTTSTTPSTTPTTTIASVSEGPAPVPGPGSGNGNGNGKKPKHDRGG</sequence>
<dbReference type="Gene3D" id="1.10.510.10">
    <property type="entry name" value="Transferase(Phosphotransferase) domain 1"/>
    <property type="match status" value="1"/>
</dbReference>
<feature type="binding site" evidence="9">
    <location>
        <position position="40"/>
    </location>
    <ligand>
        <name>ATP</name>
        <dbReference type="ChEBI" id="CHEBI:30616"/>
    </ligand>
</feature>